<dbReference type="EMBL" id="FNUC01000003">
    <property type="protein sequence ID" value="SEE85048.1"/>
    <property type="molecule type" value="Genomic_DNA"/>
</dbReference>
<evidence type="ECO:0000256" key="3">
    <source>
        <dbReference type="ARBA" id="ARBA00023125"/>
    </source>
</evidence>
<evidence type="ECO:0000256" key="2">
    <source>
        <dbReference type="ARBA" id="ARBA00023015"/>
    </source>
</evidence>
<keyword evidence="3 5" id="KW-0238">DNA-binding</keyword>
<dbReference type="InterPro" id="IPR005158">
    <property type="entry name" value="BTAD"/>
</dbReference>
<reference evidence="8" key="1">
    <citation type="submission" date="2016-10" db="EMBL/GenBank/DDBJ databases">
        <authorList>
            <person name="Varghese N."/>
            <person name="Submissions S."/>
        </authorList>
    </citation>
    <scope>NUCLEOTIDE SEQUENCE [LARGE SCALE GENOMIC DNA]</scope>
    <source>
        <strain evidence="8">DSM 45237</strain>
    </source>
</reference>
<proteinExistence type="inferred from homology"/>
<accession>A0A1H5M9F5</accession>
<dbReference type="Gene3D" id="1.10.10.10">
    <property type="entry name" value="Winged helix-like DNA-binding domain superfamily/Winged helix DNA-binding domain"/>
    <property type="match status" value="1"/>
</dbReference>
<dbReference type="Pfam" id="PF00486">
    <property type="entry name" value="Trans_reg_C"/>
    <property type="match status" value="1"/>
</dbReference>
<dbReference type="InterPro" id="IPR016032">
    <property type="entry name" value="Sig_transdc_resp-reg_C-effctor"/>
</dbReference>
<dbReference type="InterPro" id="IPR001867">
    <property type="entry name" value="OmpR/PhoB-type_DNA-bd"/>
</dbReference>
<keyword evidence="2" id="KW-0805">Transcription regulation</keyword>
<dbReference type="PROSITE" id="PS51755">
    <property type="entry name" value="OMPR_PHOB"/>
    <property type="match status" value="1"/>
</dbReference>
<dbReference type="STRING" id="561176.SAMN04488561_2974"/>
<dbReference type="InterPro" id="IPR022742">
    <property type="entry name" value="Hydrolase_4"/>
</dbReference>
<dbReference type="Gene3D" id="1.25.40.10">
    <property type="entry name" value="Tetratricopeptide repeat domain"/>
    <property type="match status" value="1"/>
</dbReference>
<protein>
    <submittedName>
        <fullName evidence="7">DNA-binding transcriptional activator of the SARP family</fullName>
    </submittedName>
</protein>
<dbReference type="OrthoDB" id="4336084at2"/>
<evidence type="ECO:0000259" key="6">
    <source>
        <dbReference type="PROSITE" id="PS51755"/>
    </source>
</evidence>
<dbReference type="SMART" id="SM01043">
    <property type="entry name" value="BTAD"/>
    <property type="match status" value="1"/>
</dbReference>
<feature type="DNA-binding region" description="OmpR/PhoB-type" evidence="5">
    <location>
        <begin position="1"/>
        <end position="88"/>
    </location>
</feature>
<dbReference type="PANTHER" id="PTHR35807">
    <property type="entry name" value="TRANSCRIPTIONAL REGULATOR REDD-RELATED"/>
    <property type="match status" value="1"/>
</dbReference>
<organism evidence="7 8">
    <name type="scientific">Jiangella alba</name>
    <dbReference type="NCBI Taxonomy" id="561176"/>
    <lineage>
        <taxon>Bacteria</taxon>
        <taxon>Bacillati</taxon>
        <taxon>Actinomycetota</taxon>
        <taxon>Actinomycetes</taxon>
        <taxon>Jiangellales</taxon>
        <taxon>Jiangellaceae</taxon>
        <taxon>Jiangella</taxon>
    </lineage>
</organism>
<dbReference type="Pfam" id="PF12146">
    <property type="entry name" value="Hydrolase_4"/>
    <property type="match status" value="1"/>
</dbReference>
<dbReference type="InterPro" id="IPR000073">
    <property type="entry name" value="AB_hydrolase_1"/>
</dbReference>
<dbReference type="InterPro" id="IPR036388">
    <property type="entry name" value="WH-like_DNA-bd_sf"/>
</dbReference>
<evidence type="ECO:0000256" key="5">
    <source>
        <dbReference type="PROSITE-ProRule" id="PRU01091"/>
    </source>
</evidence>
<dbReference type="SUPFAM" id="SSF53474">
    <property type="entry name" value="alpha/beta-Hydrolases"/>
    <property type="match status" value="1"/>
</dbReference>
<sequence length="517" mass="55643">MKVWVLGSVEVVDADEPLPLSHRQRALLAALLARSGEVVSADRLADLLWGDEPPADPVSALHSLVSRLRRMLGPDVLATRPPGYALRPDTVEIDAVRFEDLLEQARQAPPATTVDLLDDALGLWRGAAYAEFADTDVARLAAIRLTEARLTAVEARAAALLECDRPAETLPSLEPFVAEHPLRERGRALLMRALYDLGRHADALQSYRDYKEQLADELGLEPSEPIQRLEREILRHEVPGTVAGPPPLAGLRARYTAAGDRTIAYAQIGAGPPLIALPAWVSSIEVIASGRDPRSSLLQRLAGHTRLTLYDRYGTGLSRGGVPGDYGLEASVTELAAVVRRIGGRASLLAMSQAGPVAIACAARHPDLVDRLIFLGTYASGPSAFTHTELNRTLVDLVRAHWGLGSRLMADLYRPGASDAAAFHLAQVLRDSAPREVAAGYLDAVYDIDVTALLPQVVAPALVLHYNHDRVVPFAGARQLATALPHAHLVPLDGAYHLPDAADLPAVVTAIRDFLES</sequence>
<dbReference type="GO" id="GO:0003677">
    <property type="term" value="F:DNA binding"/>
    <property type="evidence" value="ECO:0007669"/>
    <property type="project" value="UniProtKB-UniRule"/>
</dbReference>
<keyword evidence="4" id="KW-0804">Transcription</keyword>
<dbReference type="SMART" id="SM00862">
    <property type="entry name" value="Trans_reg_C"/>
    <property type="match status" value="1"/>
</dbReference>
<dbReference type="GO" id="GO:0006355">
    <property type="term" value="P:regulation of DNA-templated transcription"/>
    <property type="evidence" value="ECO:0007669"/>
    <property type="project" value="InterPro"/>
</dbReference>
<evidence type="ECO:0000313" key="7">
    <source>
        <dbReference type="EMBL" id="SEE85048.1"/>
    </source>
</evidence>
<dbReference type="InterPro" id="IPR029058">
    <property type="entry name" value="AB_hydrolase_fold"/>
</dbReference>
<name>A0A1H5M9F5_9ACTN</name>
<dbReference type="CDD" id="cd15831">
    <property type="entry name" value="BTAD"/>
    <property type="match status" value="1"/>
</dbReference>
<dbReference type="RefSeq" id="WP_069111924.1">
    <property type="nucleotide sequence ID" value="NZ_FNUC01000003.1"/>
</dbReference>
<gene>
    <name evidence="7" type="ORF">SAMN04488561_2974</name>
</gene>
<dbReference type="SUPFAM" id="SSF46894">
    <property type="entry name" value="C-terminal effector domain of the bipartite response regulators"/>
    <property type="match status" value="1"/>
</dbReference>
<dbReference type="SUPFAM" id="SSF48452">
    <property type="entry name" value="TPR-like"/>
    <property type="match status" value="1"/>
</dbReference>
<keyword evidence="8" id="KW-1185">Reference proteome</keyword>
<dbReference type="GO" id="GO:0000160">
    <property type="term" value="P:phosphorelay signal transduction system"/>
    <property type="evidence" value="ECO:0007669"/>
    <property type="project" value="InterPro"/>
</dbReference>
<evidence type="ECO:0000256" key="1">
    <source>
        <dbReference type="ARBA" id="ARBA00005820"/>
    </source>
</evidence>
<dbReference type="Pfam" id="PF03704">
    <property type="entry name" value="BTAD"/>
    <property type="match status" value="1"/>
</dbReference>
<dbReference type="PANTHER" id="PTHR35807:SF1">
    <property type="entry name" value="TRANSCRIPTIONAL REGULATOR REDD"/>
    <property type="match status" value="1"/>
</dbReference>
<dbReference type="InterPro" id="IPR051677">
    <property type="entry name" value="AfsR-DnrI-RedD_regulator"/>
</dbReference>
<dbReference type="InterPro" id="IPR011990">
    <property type="entry name" value="TPR-like_helical_dom_sf"/>
</dbReference>
<feature type="domain" description="OmpR/PhoB-type" evidence="6">
    <location>
        <begin position="1"/>
        <end position="88"/>
    </location>
</feature>
<dbReference type="Proteomes" id="UP000181980">
    <property type="component" value="Unassembled WGS sequence"/>
</dbReference>
<dbReference type="Gene3D" id="3.40.50.1820">
    <property type="entry name" value="alpha/beta hydrolase"/>
    <property type="match status" value="1"/>
</dbReference>
<dbReference type="AlphaFoldDB" id="A0A1H5M9F5"/>
<dbReference type="PRINTS" id="PR00111">
    <property type="entry name" value="ABHYDROLASE"/>
</dbReference>
<dbReference type="GO" id="GO:0003824">
    <property type="term" value="F:catalytic activity"/>
    <property type="evidence" value="ECO:0007669"/>
    <property type="project" value="UniProtKB-ARBA"/>
</dbReference>
<comment type="similarity">
    <text evidence="1">Belongs to the AfsR/DnrI/RedD regulatory family.</text>
</comment>
<evidence type="ECO:0000313" key="8">
    <source>
        <dbReference type="Proteomes" id="UP000181980"/>
    </source>
</evidence>
<evidence type="ECO:0000256" key="4">
    <source>
        <dbReference type="ARBA" id="ARBA00023163"/>
    </source>
</evidence>